<feature type="binding site" evidence="4">
    <location>
        <position position="313"/>
    </location>
    <ligand>
        <name>pyridoxal 5'-phosphate</name>
        <dbReference type="ChEBI" id="CHEBI:597326"/>
    </ligand>
</feature>
<accession>A0ABD6EJC1</accession>
<feature type="binding site" evidence="4">
    <location>
        <position position="341"/>
    </location>
    <ligand>
        <name>pyridoxal 5'-phosphate</name>
        <dbReference type="ChEBI" id="CHEBI:597326"/>
    </ligand>
</feature>
<dbReference type="PANTHER" id="PTHR14084">
    <property type="entry name" value="KYNURENINASE"/>
    <property type="match status" value="1"/>
</dbReference>
<feature type="binding site" evidence="4">
    <location>
        <position position="146"/>
    </location>
    <ligand>
        <name>pyridoxal 5'-phosphate</name>
        <dbReference type="ChEBI" id="CHEBI:597326"/>
    </ligand>
</feature>
<feature type="binding site" evidence="4">
    <location>
        <position position="261"/>
    </location>
    <ligand>
        <name>pyridoxal 5'-phosphate</name>
        <dbReference type="ChEBI" id="CHEBI:597326"/>
    </ligand>
</feature>
<evidence type="ECO:0000256" key="3">
    <source>
        <dbReference type="ARBA" id="ARBA00022898"/>
    </source>
</evidence>
<feature type="binding site" evidence="4">
    <location>
        <position position="145"/>
    </location>
    <ligand>
        <name>pyridoxal 5'-phosphate</name>
        <dbReference type="ChEBI" id="CHEBI:597326"/>
    </ligand>
</feature>
<sequence length="471" mass="53219">MSSSNKCNPYPPHNDIRKYLKDVGDAAGIKDWKSYEMAVALDSNDPLRHLREEFFIPKMETIPHADLSLVDAKAESIYLCGNSLGLMPKATKKYMDQQFKKWAEMGVCGHFDGPLPWSRADEIAAEKVAKLVGAEPCEVVLMNGLTVNLHILLTSFYHPTPERHKILLESKAFPSDHYAIESQIKLKGGSVEASMICMEPRENEDCLRMEDILSLIEQEGETISLIMFSGVQYYTGQLFDIRGITNAGHRKGCLVGWDLAHSFCNVPLELHDWNVDFAVWCTYKYGCSSAGGLGGMFLHSKYMDDKRDRMVGWWGHCAESRMIMNNQLELDRGARGYRISNPPMMLVVPLLGMLDVYSMTNLDALRSRSIYLTGYLEYLLNSTFGPDSVHSRNSTVTCKIITPSDPEQRGCQLSLKFNIDIKNVCDALMKRGVVIDKRYPHVIRVTPTHIYNNFSDVHRFVSAISQCLTMS</sequence>
<evidence type="ECO:0000313" key="6">
    <source>
        <dbReference type="EMBL" id="MFH4980075.1"/>
    </source>
</evidence>
<feature type="binding site" evidence="4">
    <location>
        <begin position="173"/>
        <end position="176"/>
    </location>
    <ligand>
        <name>pyridoxal 5'-phosphate</name>
        <dbReference type="ChEBI" id="CHEBI:597326"/>
    </ligand>
</feature>
<comment type="similarity">
    <text evidence="4 5">Belongs to the kynureninase family.</text>
</comment>
<evidence type="ECO:0000256" key="2">
    <source>
        <dbReference type="ARBA" id="ARBA00022801"/>
    </source>
</evidence>
<dbReference type="GO" id="GO:0043420">
    <property type="term" value="P:anthranilate metabolic process"/>
    <property type="evidence" value="ECO:0007669"/>
    <property type="project" value="UniProtKB-UniRule"/>
</dbReference>
<organism evidence="6 7">
    <name type="scientific">Gnathostoma spinigerum</name>
    <dbReference type="NCBI Taxonomy" id="75299"/>
    <lineage>
        <taxon>Eukaryota</taxon>
        <taxon>Metazoa</taxon>
        <taxon>Ecdysozoa</taxon>
        <taxon>Nematoda</taxon>
        <taxon>Chromadorea</taxon>
        <taxon>Rhabditida</taxon>
        <taxon>Spirurina</taxon>
        <taxon>Gnathostomatomorpha</taxon>
        <taxon>Gnathostomatoidea</taxon>
        <taxon>Gnathostomatidae</taxon>
        <taxon>Gnathostoma</taxon>
    </lineage>
</organism>
<comment type="catalytic activity">
    <reaction evidence="4 5">
        <text>L-kynurenine + H2O = anthranilate + L-alanine + H(+)</text>
        <dbReference type="Rhea" id="RHEA:16813"/>
        <dbReference type="ChEBI" id="CHEBI:15377"/>
        <dbReference type="ChEBI" id="CHEBI:15378"/>
        <dbReference type="ChEBI" id="CHEBI:16567"/>
        <dbReference type="ChEBI" id="CHEBI:57959"/>
        <dbReference type="ChEBI" id="CHEBI:57972"/>
        <dbReference type="EC" id="3.7.1.3"/>
    </reaction>
</comment>
<comment type="pathway">
    <text evidence="4 5">Cofactor biosynthesis; NAD(+) biosynthesis; quinolinate from L-kynurenine: step 2/3.</text>
</comment>
<dbReference type="EMBL" id="JBGFUD010005027">
    <property type="protein sequence ID" value="MFH4980075.1"/>
    <property type="molecule type" value="Genomic_DNA"/>
</dbReference>
<dbReference type="SUPFAM" id="SSF53383">
    <property type="entry name" value="PLP-dependent transferases"/>
    <property type="match status" value="1"/>
</dbReference>
<dbReference type="GO" id="GO:0006569">
    <property type="term" value="P:L-tryptophan catabolic process"/>
    <property type="evidence" value="ECO:0007669"/>
    <property type="project" value="UniProtKB-UniRule"/>
</dbReference>
<dbReference type="EC" id="3.7.1.3" evidence="4 5"/>
<dbReference type="InterPro" id="IPR010111">
    <property type="entry name" value="Kynureninase"/>
</dbReference>
<dbReference type="GO" id="GO:0005737">
    <property type="term" value="C:cytoplasm"/>
    <property type="evidence" value="ECO:0007669"/>
    <property type="project" value="UniProtKB-SubCell"/>
</dbReference>
<comment type="caution">
    <text evidence="6">The sequence shown here is derived from an EMBL/GenBank/DDBJ whole genome shotgun (WGS) entry which is preliminary data.</text>
</comment>
<reference evidence="6 7" key="1">
    <citation type="submission" date="2024-08" db="EMBL/GenBank/DDBJ databases">
        <title>Gnathostoma spinigerum genome.</title>
        <authorList>
            <person name="Gonzalez-Bertolin B."/>
            <person name="Monzon S."/>
            <person name="Zaballos A."/>
            <person name="Jimenez P."/>
            <person name="Dekumyoy P."/>
            <person name="Varona S."/>
            <person name="Cuesta I."/>
            <person name="Sumanam S."/>
            <person name="Adisakwattana P."/>
            <person name="Gasser R.B."/>
            <person name="Hernandez-Gonzalez A."/>
            <person name="Young N.D."/>
            <person name="Perteguer M.J."/>
        </authorList>
    </citation>
    <scope>NUCLEOTIDE SEQUENCE [LARGE SCALE GENOMIC DNA]</scope>
    <source>
        <strain evidence="6">AL3</strain>
        <tissue evidence="6">Liver</tissue>
    </source>
</reference>
<dbReference type="InterPro" id="IPR015422">
    <property type="entry name" value="PyrdxlP-dep_Trfase_small"/>
</dbReference>
<dbReference type="Pfam" id="PF22580">
    <property type="entry name" value="KYNU_C"/>
    <property type="match status" value="1"/>
</dbReference>
<gene>
    <name evidence="6" type="ORF">AB6A40_006784</name>
</gene>
<dbReference type="FunFam" id="3.40.640.10:FF:000031">
    <property type="entry name" value="Kynureninase"/>
    <property type="match status" value="1"/>
</dbReference>
<feature type="binding site" evidence="4">
    <location>
        <position position="283"/>
    </location>
    <ligand>
        <name>pyridoxal 5'-phosphate</name>
        <dbReference type="ChEBI" id="CHEBI:597326"/>
    </ligand>
</feature>
<keyword evidence="7" id="KW-1185">Reference proteome</keyword>
<feature type="binding site" evidence="4">
    <location>
        <position position="258"/>
    </location>
    <ligand>
        <name>pyridoxal 5'-phosphate</name>
        <dbReference type="ChEBI" id="CHEBI:597326"/>
    </ligand>
</feature>
<dbReference type="Gene3D" id="3.40.640.10">
    <property type="entry name" value="Type I PLP-dependent aspartate aminotransferase-like (Major domain)"/>
    <property type="match status" value="1"/>
</dbReference>
<keyword evidence="1 4" id="KW-0662">Pyridine nucleotide biosynthesis</keyword>
<dbReference type="GO" id="GO:0030170">
    <property type="term" value="F:pyridoxal phosphate binding"/>
    <property type="evidence" value="ECO:0007669"/>
    <property type="project" value="UniProtKB-UniRule"/>
</dbReference>
<protein>
    <recommendedName>
        <fullName evidence="4 5">Kynureninase</fullName>
        <ecNumber evidence="4 5">3.7.1.3</ecNumber>
    </recommendedName>
    <alternativeName>
        <fullName evidence="4">L-kynurenine hydrolase</fullName>
    </alternativeName>
</protein>
<feature type="modified residue" description="N6-(pyridoxal phosphate)lysine" evidence="4">
    <location>
        <position position="284"/>
    </location>
</feature>
<dbReference type="PANTHER" id="PTHR14084:SF0">
    <property type="entry name" value="KYNURENINASE"/>
    <property type="match status" value="1"/>
</dbReference>
<dbReference type="InterPro" id="IPR015421">
    <property type="entry name" value="PyrdxlP-dep_Trfase_major"/>
</dbReference>
<proteinExistence type="inferred from homology"/>
<evidence type="ECO:0000256" key="5">
    <source>
        <dbReference type="PIRNR" id="PIRNR038800"/>
    </source>
</evidence>
<dbReference type="GO" id="GO:0019805">
    <property type="term" value="P:quinolinate biosynthetic process"/>
    <property type="evidence" value="ECO:0007669"/>
    <property type="project" value="UniProtKB-UniRule"/>
</dbReference>
<dbReference type="NCBIfam" id="TIGR01814">
    <property type="entry name" value="kynureninase"/>
    <property type="match status" value="1"/>
</dbReference>
<evidence type="ECO:0000256" key="4">
    <source>
        <dbReference type="HAMAP-Rule" id="MF_03017"/>
    </source>
</evidence>
<keyword evidence="3 4" id="KW-0663">Pyridoxal phosphate</keyword>
<dbReference type="PIRSF" id="PIRSF038800">
    <property type="entry name" value="KYNU"/>
    <property type="match status" value="1"/>
</dbReference>
<comment type="catalytic activity">
    <reaction evidence="5">
        <text>3-hydroxy-L-kynurenine + H2O = 3-hydroxyanthranilate + L-alanine + H(+)</text>
        <dbReference type="Rhea" id="RHEA:25143"/>
        <dbReference type="ChEBI" id="CHEBI:15377"/>
        <dbReference type="ChEBI" id="CHEBI:15378"/>
        <dbReference type="ChEBI" id="CHEBI:36559"/>
        <dbReference type="ChEBI" id="CHEBI:57972"/>
        <dbReference type="ChEBI" id="CHEBI:58125"/>
        <dbReference type="EC" id="3.7.1.3"/>
    </reaction>
</comment>
<name>A0ABD6EJC1_9BILA</name>
<dbReference type="GO" id="GO:0097053">
    <property type="term" value="P:L-kynurenine catabolic process"/>
    <property type="evidence" value="ECO:0007669"/>
    <property type="project" value="UniProtKB-UniRule"/>
</dbReference>
<comment type="function">
    <text evidence="4 5">Catalyzes the cleavage of L-kynurenine (L-Kyn) and L-3-hydroxykynurenine (L-3OHKyn) into anthranilic acid (AA) and 3-hydroxyanthranilic acid (3-OHAA), respectively.</text>
</comment>
<keyword evidence="4 5" id="KW-0963">Cytoplasm</keyword>
<comment type="cofactor">
    <cofactor evidence="4 5">
        <name>pyridoxal 5'-phosphate</name>
        <dbReference type="ChEBI" id="CHEBI:597326"/>
    </cofactor>
</comment>
<dbReference type="GO" id="GO:0034354">
    <property type="term" value="P:'de novo' NAD+ biosynthetic process from L-tryptophan"/>
    <property type="evidence" value="ECO:0007669"/>
    <property type="project" value="UniProtKB-UniRule"/>
</dbReference>
<evidence type="ECO:0000313" key="7">
    <source>
        <dbReference type="Proteomes" id="UP001608902"/>
    </source>
</evidence>
<dbReference type="AlphaFoldDB" id="A0ABD6EJC1"/>
<dbReference type="InterPro" id="IPR015424">
    <property type="entry name" value="PyrdxlP-dep_Trfase"/>
</dbReference>
<comment type="pathway">
    <text evidence="4 5">Amino-acid degradation; L-kynurenine degradation; L-alanine and anthranilate from L-kynurenine: step 1/1.</text>
</comment>
<keyword evidence="2 4" id="KW-0378">Hydrolase</keyword>
<evidence type="ECO:0000256" key="1">
    <source>
        <dbReference type="ARBA" id="ARBA00022642"/>
    </source>
</evidence>
<dbReference type="GO" id="GO:0030429">
    <property type="term" value="F:kynureninase activity"/>
    <property type="evidence" value="ECO:0007669"/>
    <property type="project" value="UniProtKB-UniRule"/>
</dbReference>
<comment type="subcellular location">
    <subcellularLocation>
        <location evidence="4 5">Cytoplasm</location>
    </subcellularLocation>
</comment>
<feature type="binding site" evidence="4">
    <location>
        <position position="229"/>
    </location>
    <ligand>
        <name>pyridoxal 5'-phosphate</name>
        <dbReference type="ChEBI" id="CHEBI:597326"/>
    </ligand>
</feature>
<dbReference type="Gene3D" id="3.90.1150.10">
    <property type="entry name" value="Aspartate Aminotransferase, domain 1"/>
    <property type="match status" value="1"/>
</dbReference>
<dbReference type="Proteomes" id="UP001608902">
    <property type="component" value="Unassembled WGS sequence"/>
</dbReference>
<comment type="subunit">
    <text evidence="4 5">Homodimer.</text>
</comment>
<dbReference type="HAMAP" id="MF_01970">
    <property type="entry name" value="Kynureninase"/>
    <property type="match status" value="1"/>
</dbReference>